<evidence type="ECO:0000313" key="2">
    <source>
        <dbReference type="Proteomes" id="UP001284771"/>
    </source>
</evidence>
<name>A0ABU4J1K4_9BACI</name>
<organism evidence="1 2">
    <name type="scientific">Priestia flexa</name>
    <dbReference type="NCBI Taxonomy" id="86664"/>
    <lineage>
        <taxon>Bacteria</taxon>
        <taxon>Bacillati</taxon>
        <taxon>Bacillota</taxon>
        <taxon>Bacilli</taxon>
        <taxon>Bacillales</taxon>
        <taxon>Bacillaceae</taxon>
        <taxon>Priestia</taxon>
    </lineage>
</organism>
<reference evidence="2" key="1">
    <citation type="submission" date="2023-07" db="EMBL/GenBank/DDBJ databases">
        <title>Draft genomic sequences of Priestia flexa CCM isolated from the soil of an abandoned mine contaminated by free cyanide in the high Andean zone of Tacna, Peru.</title>
        <authorList>
            <person name="Caceda Quiroz C.J."/>
            <person name="Maraza Chooque G.J."/>
            <person name="Fora Quispe G.L."/>
            <person name="Carpio Mamani M."/>
        </authorList>
    </citation>
    <scope>NUCLEOTIDE SEQUENCE [LARGE SCALE GENOMIC DNA]</scope>
    <source>
        <strain evidence="2">CCM</strain>
    </source>
</reference>
<dbReference type="EMBL" id="JAWUZT010000001">
    <property type="protein sequence ID" value="MDW8514605.1"/>
    <property type="molecule type" value="Genomic_DNA"/>
</dbReference>
<accession>A0ABU4J1K4</accession>
<comment type="caution">
    <text evidence="1">The sequence shown here is derived from an EMBL/GenBank/DDBJ whole genome shotgun (WGS) entry which is preliminary data.</text>
</comment>
<dbReference type="RefSeq" id="WP_156474887.1">
    <property type="nucleotide sequence ID" value="NZ_JARTHC010000016.1"/>
</dbReference>
<proteinExistence type="predicted"/>
<protein>
    <recommendedName>
        <fullName evidence="3">Flagellar hook-length control protein FliK</fullName>
    </recommendedName>
</protein>
<keyword evidence="2" id="KW-1185">Reference proteome</keyword>
<dbReference type="Proteomes" id="UP001284771">
    <property type="component" value="Unassembled WGS sequence"/>
</dbReference>
<sequence length="506" mass="57277">MMKISGFQQLFSASSHSTRSFTLTAGDHVLGRVLKLFPKQTALLKLNGMTMVGKLEAPLIVRQNYWFQVTSTEGELPHLKMISPIKQGSELVESLVQELRIEVNKESKKWLSNLVEQGHALTKEKVNSLGNILAKESLTEQTKEILTYMLKLRLPLSKEVFDALKNVMGSSSFSKELQAIKEYNPNSGLGKVIDSIFFQSSGAQNEPFKKTFVNWLQATNHNEKAYQMLQHLNLFPKSKREEDVLSVASRLFTLQQSEVKAVFLAKVQESFREGFDMVRQLSQEVYEQAGEYEAFSNAWKAIDQYSNSEVIKQLMGVQRLTAFFHAFGLSQEGGGALLNLLASEVKSVDDAGIREKMELLISRITGFQLLSQANGPLSNFYMEVPLLVGKQWRDVSIQWSGQRQENQGVNPNYCHILFYVNLEALQDVVISVNIQNRIITLQIINQYADLLKESGEKFTKSLVKKLEELDYQLSGVSYRALKQESSIEKKMSTSSYSYRGGVDFLI</sequence>
<evidence type="ECO:0008006" key="3">
    <source>
        <dbReference type="Google" id="ProtNLM"/>
    </source>
</evidence>
<evidence type="ECO:0000313" key="1">
    <source>
        <dbReference type="EMBL" id="MDW8514605.1"/>
    </source>
</evidence>
<gene>
    <name evidence="1" type="ORF">RIB56_00490</name>
</gene>